<dbReference type="SUPFAM" id="SSF51971">
    <property type="entry name" value="Nucleotide-binding domain"/>
    <property type="match status" value="1"/>
</dbReference>
<gene>
    <name evidence="12" type="ORF">GGR23_002228</name>
</gene>
<dbReference type="InterPro" id="IPR013785">
    <property type="entry name" value="Aldolase_TIM"/>
</dbReference>
<dbReference type="InterPro" id="IPR051793">
    <property type="entry name" value="NADH:flavin_oxidoreductase"/>
</dbReference>
<evidence type="ECO:0000256" key="9">
    <source>
        <dbReference type="ARBA" id="ARBA00023014"/>
    </source>
</evidence>
<feature type="domain" description="TMADH/DMDH/HD second alpha/beta" evidence="11">
    <location>
        <begin position="506"/>
        <end position="590"/>
    </location>
</feature>
<dbReference type="SUPFAM" id="SSF51905">
    <property type="entry name" value="FAD/NAD(P)-binding domain"/>
    <property type="match status" value="1"/>
</dbReference>
<evidence type="ECO:0000313" key="13">
    <source>
        <dbReference type="Proteomes" id="UP000528286"/>
    </source>
</evidence>
<evidence type="ECO:0000256" key="4">
    <source>
        <dbReference type="ARBA" id="ARBA00022630"/>
    </source>
</evidence>
<dbReference type="GO" id="GO:0010181">
    <property type="term" value="F:FMN binding"/>
    <property type="evidence" value="ECO:0007669"/>
    <property type="project" value="InterPro"/>
</dbReference>
<evidence type="ECO:0000313" key="12">
    <source>
        <dbReference type="EMBL" id="MBB4065041.1"/>
    </source>
</evidence>
<evidence type="ECO:0000256" key="2">
    <source>
        <dbReference type="ARBA" id="ARBA00001966"/>
    </source>
</evidence>
<dbReference type="GO" id="GO:0051536">
    <property type="term" value="F:iron-sulfur cluster binding"/>
    <property type="evidence" value="ECO:0007669"/>
    <property type="project" value="UniProtKB-KW"/>
</dbReference>
<dbReference type="Pfam" id="PF22620">
    <property type="entry name" value="OYE-like_second_a-b"/>
    <property type="match status" value="1"/>
</dbReference>
<dbReference type="GO" id="GO:0046872">
    <property type="term" value="F:metal ion binding"/>
    <property type="evidence" value="ECO:0007669"/>
    <property type="project" value="UniProtKB-KW"/>
</dbReference>
<accession>A0A7W6J591</accession>
<keyword evidence="8" id="KW-0408">Iron</keyword>
<keyword evidence="13" id="KW-1185">Reference proteome</keyword>
<organism evidence="12 13">
    <name type="scientific">Gellertiella hungarica</name>
    <dbReference type="NCBI Taxonomy" id="1572859"/>
    <lineage>
        <taxon>Bacteria</taxon>
        <taxon>Pseudomonadati</taxon>
        <taxon>Pseudomonadota</taxon>
        <taxon>Alphaproteobacteria</taxon>
        <taxon>Hyphomicrobiales</taxon>
        <taxon>Rhizobiaceae</taxon>
        <taxon>Gellertiella</taxon>
    </lineage>
</organism>
<evidence type="ECO:0000256" key="3">
    <source>
        <dbReference type="ARBA" id="ARBA00011048"/>
    </source>
</evidence>
<comment type="cofactor">
    <cofactor evidence="1">
        <name>FMN</name>
        <dbReference type="ChEBI" id="CHEBI:58210"/>
    </cofactor>
</comment>
<dbReference type="InterPro" id="IPR001155">
    <property type="entry name" value="OxRdtase_FMN_N"/>
</dbReference>
<evidence type="ECO:0000256" key="1">
    <source>
        <dbReference type="ARBA" id="ARBA00001917"/>
    </source>
</evidence>
<keyword evidence="6" id="KW-0479">Metal-binding</keyword>
<dbReference type="GO" id="GO:0050470">
    <property type="term" value="F:trimethylamine dehydrogenase activity"/>
    <property type="evidence" value="ECO:0007669"/>
    <property type="project" value="UniProtKB-EC"/>
</dbReference>
<keyword evidence="4" id="KW-0285">Flavoprotein</keyword>
<keyword evidence="5" id="KW-0288">FMN</keyword>
<evidence type="ECO:0000256" key="7">
    <source>
        <dbReference type="ARBA" id="ARBA00023002"/>
    </source>
</evidence>
<dbReference type="AlphaFoldDB" id="A0A7W6J591"/>
<protein>
    <submittedName>
        <fullName evidence="12">Dimethylamine/trimethylamine dehydrogenase</fullName>
        <ecNumber evidence="12">1.5.8.1</ecNumber>
        <ecNumber evidence="12">1.5.8.2</ecNumber>
    </submittedName>
</protein>
<name>A0A7W6J591_9HYPH</name>
<dbReference type="EMBL" id="JACIEZ010000003">
    <property type="protein sequence ID" value="MBB4065041.1"/>
    <property type="molecule type" value="Genomic_DNA"/>
</dbReference>
<sequence length="684" mass="74929">MRDPRHNILFEPLAIGPKVARNRFYQVPHCNGMGHREPTALAGMRAMKAEGGWAVICTEEVEIHPSSEVSPAIEGRIWEDKDIFAHERVVEGIHRHGALAGIELVYNGPRTNLASRLPPMGVNSMPVNSEWLEPQQSRAMDREDFRAIRRWHRNAALRARKAGYDLIYVYAGHGLTLTQQLLSRATNDRTDEYGGSLENRVRFLRELLEDTRDAVGHDCAVPLRIAVEESQLPLGLERAEMEDIVGMLAELPDLWDFCMGSWSRDSRTARFSAEGFQEPFVRGLKKLTTKPVVGVGRFTSPDAMVEQIRSGVLDFIGAARPSIADPFLPKKIEEGRSEDLRECIGCNICVAGDMQSVPLRCTQNPTMGEEWRRGWHPEKIAPKAREARVLVIGAGPAGLEAAHQLGKRGYEVALTDARDTLGGRVVRETTLPGLRTWQRVADYRLGQIGKLANVETYPASFMTADDVLAFGATHVAVATGARFRANGRGRNHPQGIPVGEGASVFTPDDIFEGAAPSGDVVVYDDDHYAIGSALAEKLAAAGCRVTLVTPAPLVSHWTHNTLEQGFIEARLVESGVAIVTRGVAAGIRKGTFAGSDGVTGRPFEIAADHVVLVASREPQLELFRSLKAREAEWADAGLESVTTIGDAHAPGMIVHATYAGHRYARELDMPVDADAVPFLRDQPR</sequence>
<comment type="cofactor">
    <cofactor evidence="2">
        <name>[4Fe-4S] cluster</name>
        <dbReference type="ChEBI" id="CHEBI:49883"/>
    </cofactor>
</comment>
<proteinExistence type="inferred from homology"/>
<dbReference type="Gene3D" id="3.20.20.70">
    <property type="entry name" value="Aldolase class I"/>
    <property type="match status" value="1"/>
</dbReference>
<dbReference type="Proteomes" id="UP000528286">
    <property type="component" value="Unassembled WGS sequence"/>
</dbReference>
<dbReference type="EC" id="1.5.8.2" evidence="12"/>
<comment type="similarity">
    <text evidence="3">In the N-terminal section; belongs to the NADH:flavin oxidoreductase/NADH oxidase family.</text>
</comment>
<keyword evidence="7 12" id="KW-0560">Oxidoreductase</keyword>
<comment type="caution">
    <text evidence="12">The sequence shown here is derived from an EMBL/GenBank/DDBJ whole genome shotgun (WGS) entry which is preliminary data.</text>
</comment>
<dbReference type="Gene3D" id="3.50.50.60">
    <property type="entry name" value="FAD/NAD(P)-binding domain"/>
    <property type="match status" value="1"/>
</dbReference>
<keyword evidence="9" id="KW-0411">Iron-sulfur</keyword>
<dbReference type="Gene3D" id="3.40.50.720">
    <property type="entry name" value="NAD(P)-binding Rossmann-like Domain"/>
    <property type="match status" value="1"/>
</dbReference>
<dbReference type="SUPFAM" id="SSF51395">
    <property type="entry name" value="FMN-linked oxidoreductases"/>
    <property type="match status" value="1"/>
</dbReference>
<dbReference type="InterPro" id="IPR036188">
    <property type="entry name" value="FAD/NAD-bd_sf"/>
</dbReference>
<evidence type="ECO:0000256" key="6">
    <source>
        <dbReference type="ARBA" id="ARBA00022723"/>
    </source>
</evidence>
<dbReference type="PRINTS" id="PR00368">
    <property type="entry name" value="FADPNR"/>
</dbReference>
<evidence type="ECO:0000256" key="5">
    <source>
        <dbReference type="ARBA" id="ARBA00022643"/>
    </source>
</evidence>
<evidence type="ECO:0000259" key="11">
    <source>
        <dbReference type="Pfam" id="PF22620"/>
    </source>
</evidence>
<feature type="domain" description="NADH:flavin oxidoreductase/NADH oxidase N-terminal" evidence="10">
    <location>
        <begin position="9"/>
        <end position="338"/>
    </location>
</feature>
<dbReference type="EC" id="1.5.8.1" evidence="12"/>
<reference evidence="12 13" key="1">
    <citation type="submission" date="2020-08" db="EMBL/GenBank/DDBJ databases">
        <title>Genomic Encyclopedia of Type Strains, Phase IV (KMG-IV): sequencing the most valuable type-strain genomes for metagenomic binning, comparative biology and taxonomic classification.</title>
        <authorList>
            <person name="Goeker M."/>
        </authorList>
    </citation>
    <scope>NUCLEOTIDE SEQUENCE [LARGE SCALE GENOMIC DNA]</scope>
    <source>
        <strain evidence="12 13">DSM 29853</strain>
    </source>
</reference>
<dbReference type="Pfam" id="PF13450">
    <property type="entry name" value="NAD_binding_8"/>
    <property type="match status" value="1"/>
</dbReference>
<dbReference type="InterPro" id="IPR054428">
    <property type="entry name" value="TMADH/DMDH/HD_second_a-b"/>
</dbReference>
<evidence type="ECO:0000256" key="8">
    <source>
        <dbReference type="ARBA" id="ARBA00023004"/>
    </source>
</evidence>
<evidence type="ECO:0000259" key="10">
    <source>
        <dbReference type="Pfam" id="PF00724"/>
    </source>
</evidence>
<dbReference type="Pfam" id="PF00724">
    <property type="entry name" value="Oxidored_FMN"/>
    <property type="match status" value="1"/>
</dbReference>
<dbReference type="RefSeq" id="WP_183366317.1">
    <property type="nucleotide sequence ID" value="NZ_JACIEZ010000003.1"/>
</dbReference>
<dbReference type="PANTHER" id="PTHR42917">
    <property type="entry name" value="2,4-DIENOYL-COA REDUCTASE"/>
    <property type="match status" value="1"/>
</dbReference>
<dbReference type="GO" id="GO:0047133">
    <property type="term" value="F:dimethylamine dehydrogenase activity"/>
    <property type="evidence" value="ECO:0007669"/>
    <property type="project" value="UniProtKB-EC"/>
</dbReference>
<dbReference type="PANTHER" id="PTHR42917:SF2">
    <property type="entry name" value="2,4-DIENOYL-COA REDUCTASE [(2E)-ENOYL-COA-PRODUCING]"/>
    <property type="match status" value="1"/>
</dbReference>